<dbReference type="AlphaFoldDB" id="A0A6J7Q3G4"/>
<evidence type="ECO:0000313" key="1">
    <source>
        <dbReference type="EMBL" id="CAB5011816.1"/>
    </source>
</evidence>
<organism evidence="1">
    <name type="scientific">freshwater metagenome</name>
    <dbReference type="NCBI Taxonomy" id="449393"/>
    <lineage>
        <taxon>unclassified sequences</taxon>
        <taxon>metagenomes</taxon>
        <taxon>ecological metagenomes</taxon>
    </lineage>
</organism>
<proteinExistence type="predicted"/>
<dbReference type="SUPFAM" id="SSF69118">
    <property type="entry name" value="AhpD-like"/>
    <property type="match status" value="1"/>
</dbReference>
<gene>
    <name evidence="1" type="ORF">UFOPK3992_01265</name>
</gene>
<sequence length="178" mass="19833">MSRIPLVEVEDLDPFLRTMHDGAAPDDWATQHCARAFAPVPALLEDYLTFYYPWHKEKGVISSRMKELVRLHVATLNGCRTCAAARLSPESVLESEALGALGVDSEGLGTLSEDESIALDFAERMALDHHSITDDDVRRWRTTFGDEGFLELSMMTTQYIGFGRVLAMLQLETVACPI</sequence>
<accession>A0A6J7Q3G4</accession>
<protein>
    <submittedName>
        <fullName evidence="1">Unannotated protein</fullName>
    </submittedName>
</protein>
<reference evidence="1" key="1">
    <citation type="submission" date="2020-05" db="EMBL/GenBank/DDBJ databases">
        <authorList>
            <person name="Chiriac C."/>
            <person name="Salcher M."/>
            <person name="Ghai R."/>
            <person name="Kavagutti S V."/>
        </authorList>
    </citation>
    <scope>NUCLEOTIDE SEQUENCE</scope>
</reference>
<dbReference type="EMBL" id="CAFBOZ010000182">
    <property type="protein sequence ID" value="CAB5011816.1"/>
    <property type="molecule type" value="Genomic_DNA"/>
</dbReference>
<name>A0A6J7Q3G4_9ZZZZ</name>
<dbReference type="Gene3D" id="1.20.1290.10">
    <property type="entry name" value="AhpD-like"/>
    <property type="match status" value="1"/>
</dbReference>
<dbReference type="InterPro" id="IPR029032">
    <property type="entry name" value="AhpD-like"/>
</dbReference>